<dbReference type="Pfam" id="PF13579">
    <property type="entry name" value="Glyco_trans_4_4"/>
    <property type="match status" value="1"/>
</dbReference>
<dbReference type="GO" id="GO:0016757">
    <property type="term" value="F:glycosyltransferase activity"/>
    <property type="evidence" value="ECO:0007669"/>
    <property type="project" value="UniProtKB-KW"/>
</dbReference>
<dbReference type="CDD" id="cd03794">
    <property type="entry name" value="GT4_WbuB-like"/>
    <property type="match status" value="1"/>
</dbReference>
<organism evidence="4 5">
    <name type="scientific">Nocardioides ginsengisegetis</name>
    <dbReference type="NCBI Taxonomy" id="661491"/>
    <lineage>
        <taxon>Bacteria</taxon>
        <taxon>Bacillati</taxon>
        <taxon>Actinomycetota</taxon>
        <taxon>Actinomycetes</taxon>
        <taxon>Propionibacteriales</taxon>
        <taxon>Nocardioidaceae</taxon>
        <taxon>Nocardioides</taxon>
    </lineage>
</organism>
<keyword evidence="2 4" id="KW-0808">Transferase</keyword>
<dbReference type="Gene3D" id="3.40.50.2000">
    <property type="entry name" value="Glycogen Phosphorylase B"/>
    <property type="match status" value="2"/>
</dbReference>
<accession>A0A7W3P7S8</accession>
<evidence type="ECO:0000313" key="5">
    <source>
        <dbReference type="Proteomes" id="UP000580910"/>
    </source>
</evidence>
<dbReference type="RefSeq" id="WP_220481211.1">
    <property type="nucleotide sequence ID" value="NZ_JACGXA010000001.1"/>
</dbReference>
<evidence type="ECO:0000256" key="2">
    <source>
        <dbReference type="ARBA" id="ARBA00022679"/>
    </source>
</evidence>
<protein>
    <submittedName>
        <fullName evidence="4">Glycosyltransferase involved in cell wall biosynthesis</fullName>
    </submittedName>
</protein>
<sequence>MLGVNYAPEPTGIAPYTATMCRGLVARGHHVEVVTAFPHYPQWQLQPGDRRTLTRRDVRDGLGVTRVRHYVPARPTGIPRALSEISFGARLVTRSWGRPDVVICLSPALLATAMAAARTKSLGSGPALGIVVQDLYSAGVGETGSGGSVLARIFGRLESTVLGRADGVAVIHDRFKHTVVNRLGADAGRVAVIRNWTHVKPVQDFDKPAFRARMGWRTDETVVLHAGAMGEKQDLSNVVAAAQLSQSRSLPLRFVLMGDGGQRVSLERQGAGVSAIEVIPPLPDEDFGRALRAADVLLVNERPGLNEMAVPSKLTSYFSSGTAVLAATEATSTTAEELAAAGAGLRVGPGDPGALVSGVLTLRNDPLTLDELGRRGPDYCARVLSEEVALDAYDDWVRLLHRRKQEC</sequence>
<keyword evidence="5" id="KW-1185">Reference proteome</keyword>
<gene>
    <name evidence="4" type="ORF">FB382_000131</name>
</gene>
<dbReference type="AlphaFoldDB" id="A0A7W3P7S8"/>
<proteinExistence type="predicted"/>
<dbReference type="SUPFAM" id="SSF53756">
    <property type="entry name" value="UDP-Glycosyltransferase/glycogen phosphorylase"/>
    <property type="match status" value="1"/>
</dbReference>
<evidence type="ECO:0000259" key="3">
    <source>
        <dbReference type="Pfam" id="PF13579"/>
    </source>
</evidence>
<name>A0A7W3P7S8_9ACTN</name>
<dbReference type="Proteomes" id="UP000580910">
    <property type="component" value="Unassembled WGS sequence"/>
</dbReference>
<comment type="caution">
    <text evidence="4">The sequence shown here is derived from an EMBL/GenBank/DDBJ whole genome shotgun (WGS) entry which is preliminary data.</text>
</comment>
<evidence type="ECO:0000256" key="1">
    <source>
        <dbReference type="ARBA" id="ARBA00022676"/>
    </source>
</evidence>
<dbReference type="Pfam" id="PF13692">
    <property type="entry name" value="Glyco_trans_1_4"/>
    <property type="match status" value="1"/>
</dbReference>
<keyword evidence="1" id="KW-0328">Glycosyltransferase</keyword>
<evidence type="ECO:0000313" key="4">
    <source>
        <dbReference type="EMBL" id="MBA8801840.1"/>
    </source>
</evidence>
<dbReference type="EMBL" id="JACGXA010000001">
    <property type="protein sequence ID" value="MBA8801840.1"/>
    <property type="molecule type" value="Genomic_DNA"/>
</dbReference>
<dbReference type="PANTHER" id="PTHR12526">
    <property type="entry name" value="GLYCOSYLTRANSFERASE"/>
    <property type="match status" value="1"/>
</dbReference>
<reference evidence="4 5" key="1">
    <citation type="submission" date="2020-07" db="EMBL/GenBank/DDBJ databases">
        <title>Sequencing the genomes of 1000 actinobacteria strains.</title>
        <authorList>
            <person name="Klenk H.-P."/>
        </authorList>
    </citation>
    <scope>NUCLEOTIDE SEQUENCE [LARGE SCALE GENOMIC DNA]</scope>
    <source>
        <strain evidence="4 5">DSM 21349</strain>
    </source>
</reference>
<dbReference type="PANTHER" id="PTHR12526:SF633">
    <property type="entry name" value="COLANIC ACID BIOSYNTHESIS GLYCOSYL TRANSFERASE WCAI-RELATED"/>
    <property type="match status" value="1"/>
</dbReference>
<feature type="domain" description="Glycosyltransferase subfamily 4-like N-terminal" evidence="3">
    <location>
        <begin position="11"/>
        <end position="196"/>
    </location>
</feature>
<dbReference type="InterPro" id="IPR028098">
    <property type="entry name" value="Glyco_trans_4-like_N"/>
</dbReference>